<name>A0A7Y9I6J8_9ACTN</name>
<evidence type="ECO:0000256" key="1">
    <source>
        <dbReference type="SAM" id="MobiDB-lite"/>
    </source>
</evidence>
<proteinExistence type="predicted"/>
<dbReference type="InterPro" id="IPR036390">
    <property type="entry name" value="WH_DNA-bd_sf"/>
</dbReference>
<gene>
    <name evidence="2" type="ORF">BKA15_002541</name>
</gene>
<dbReference type="InterPro" id="IPR036388">
    <property type="entry name" value="WH-like_DNA-bd_sf"/>
</dbReference>
<reference evidence="2 3" key="1">
    <citation type="submission" date="2020-07" db="EMBL/GenBank/DDBJ databases">
        <title>Sequencing the genomes of 1000 actinobacteria strains.</title>
        <authorList>
            <person name="Klenk H.-P."/>
        </authorList>
    </citation>
    <scope>NUCLEOTIDE SEQUENCE [LARGE SCALE GENOMIC DNA]</scope>
    <source>
        <strain evidence="2 3">DSM 22083</strain>
    </source>
</reference>
<evidence type="ECO:0000313" key="3">
    <source>
        <dbReference type="Proteomes" id="UP000569914"/>
    </source>
</evidence>
<evidence type="ECO:0000313" key="2">
    <source>
        <dbReference type="EMBL" id="NYE71212.1"/>
    </source>
</evidence>
<organism evidence="2 3">
    <name type="scientific">Microlunatus parietis</name>
    <dbReference type="NCBI Taxonomy" id="682979"/>
    <lineage>
        <taxon>Bacteria</taxon>
        <taxon>Bacillati</taxon>
        <taxon>Actinomycetota</taxon>
        <taxon>Actinomycetes</taxon>
        <taxon>Propionibacteriales</taxon>
        <taxon>Propionibacteriaceae</taxon>
        <taxon>Microlunatus</taxon>
    </lineage>
</organism>
<accession>A0A7Y9I6J8</accession>
<dbReference type="Gene3D" id="1.10.10.10">
    <property type="entry name" value="Winged helix-like DNA-binding domain superfamily/Winged helix DNA-binding domain"/>
    <property type="match status" value="1"/>
</dbReference>
<dbReference type="SUPFAM" id="SSF46785">
    <property type="entry name" value="Winged helix' DNA-binding domain"/>
    <property type="match status" value="1"/>
</dbReference>
<dbReference type="Proteomes" id="UP000569914">
    <property type="component" value="Unassembled WGS sequence"/>
</dbReference>
<comment type="caution">
    <text evidence="2">The sequence shown here is derived from an EMBL/GenBank/DDBJ whole genome shotgun (WGS) entry which is preliminary data.</text>
</comment>
<dbReference type="EMBL" id="JACCBU010000001">
    <property type="protein sequence ID" value="NYE71212.1"/>
    <property type="molecule type" value="Genomic_DNA"/>
</dbReference>
<feature type="region of interest" description="Disordered" evidence="1">
    <location>
        <begin position="1"/>
        <end position="127"/>
    </location>
</feature>
<keyword evidence="3" id="KW-1185">Reference proteome</keyword>
<protein>
    <submittedName>
        <fullName evidence="2">Uncharacterized protein</fullName>
    </submittedName>
</protein>
<feature type="compositionally biased region" description="Basic and acidic residues" evidence="1">
    <location>
        <begin position="1"/>
        <end position="55"/>
    </location>
</feature>
<feature type="compositionally biased region" description="Basic and acidic residues" evidence="1">
    <location>
        <begin position="117"/>
        <end position="127"/>
    </location>
</feature>
<sequence length="194" mass="21346">MQRATNDHDQPDHAERDDGHVLDRQQRRPERVLSRSRDEQRADSLEQVVEDRGQHEQVAGGPQLDPPGGGNPAPGPPKGLGERGPAGLSGQQSPAEPDDERGPDREGEQFAGLDRAGLVRRDRDPADRRRLVIIAVPRANPRAAAAFRSLSRSMAKLAERYPPDQQAAIADWISRTTVVLRQETRALTGDDDEP</sequence>
<dbReference type="RefSeq" id="WP_179751216.1">
    <property type="nucleotide sequence ID" value="NZ_JACCBU010000001.1"/>
</dbReference>
<dbReference type="AlphaFoldDB" id="A0A7Y9I6J8"/>